<proteinExistence type="predicted"/>
<comment type="caution">
    <text evidence="1">The sequence shown here is derived from an EMBL/GenBank/DDBJ whole genome shotgun (WGS) entry which is preliminary data.</text>
</comment>
<keyword evidence="2" id="KW-1185">Reference proteome</keyword>
<name>A0A5J5JZQ0_9ACTN</name>
<dbReference type="AlphaFoldDB" id="A0A5J5JZQ0"/>
<accession>A0A5J5JZQ0</accession>
<dbReference type="EMBL" id="VYTZ01000009">
    <property type="protein sequence ID" value="KAA9375970.1"/>
    <property type="molecule type" value="Genomic_DNA"/>
</dbReference>
<sequence length="133" mass="14921">METLEALIRRNERTSRAKYEAAAAELTGQLDRRYRLTSTVLQEVTYAQAHHVWWDMVLMQTDKYDVEVEEALGLVRAWTTRYVETTLPRAVPVPRVAEAGARAADLFEHALSVTGLEAGRRFLSATEGGRAAS</sequence>
<dbReference type="Proteomes" id="UP000327011">
    <property type="component" value="Unassembled WGS sequence"/>
</dbReference>
<reference evidence="1 2" key="1">
    <citation type="submission" date="2019-09" db="EMBL/GenBank/DDBJ databases">
        <title>Screening of Novel Bioactive Compounds from Soil-Associated.</title>
        <authorList>
            <person name="Gong X."/>
        </authorList>
    </citation>
    <scope>NUCLEOTIDE SEQUENCE [LARGE SCALE GENOMIC DNA]</scope>
    <source>
        <strain evidence="1 2">Gxj-6</strain>
    </source>
</reference>
<protein>
    <submittedName>
        <fullName evidence="1">Uncharacterized protein</fullName>
    </submittedName>
</protein>
<dbReference type="RefSeq" id="WP_150936466.1">
    <property type="nucleotide sequence ID" value="NZ_VYTZ01000009.1"/>
</dbReference>
<evidence type="ECO:0000313" key="1">
    <source>
        <dbReference type="EMBL" id="KAA9375970.1"/>
    </source>
</evidence>
<evidence type="ECO:0000313" key="2">
    <source>
        <dbReference type="Proteomes" id="UP000327011"/>
    </source>
</evidence>
<organism evidence="1 2">
    <name type="scientific">Microbispora cellulosiformans</name>
    <dbReference type="NCBI Taxonomy" id="2614688"/>
    <lineage>
        <taxon>Bacteria</taxon>
        <taxon>Bacillati</taxon>
        <taxon>Actinomycetota</taxon>
        <taxon>Actinomycetes</taxon>
        <taxon>Streptosporangiales</taxon>
        <taxon>Streptosporangiaceae</taxon>
        <taxon>Microbispora</taxon>
    </lineage>
</organism>
<gene>
    <name evidence="1" type="ORF">F5972_24940</name>
</gene>